<proteinExistence type="predicted"/>
<evidence type="ECO:0000313" key="9">
    <source>
        <dbReference type="EMBL" id="ANZ74041.1"/>
    </source>
</evidence>
<evidence type="ECO:0000256" key="5">
    <source>
        <dbReference type="SAM" id="Coils"/>
    </source>
</evidence>
<evidence type="ECO:0000259" key="8">
    <source>
        <dbReference type="Pfam" id="PF12537"/>
    </source>
</evidence>
<comment type="subcellular location">
    <subcellularLocation>
        <location evidence="1">Membrane</location>
        <topology evidence="1">Multi-pass membrane protein</topology>
    </subcellularLocation>
</comment>
<evidence type="ECO:0000313" key="10">
    <source>
        <dbReference type="Proteomes" id="UP000094565"/>
    </source>
</evidence>
<dbReference type="Pfam" id="PF12430">
    <property type="entry name" value="ABA_GPCR"/>
    <property type="match status" value="1"/>
</dbReference>
<dbReference type="Proteomes" id="UP000094565">
    <property type="component" value="Chromosome 1"/>
</dbReference>
<dbReference type="OrthoDB" id="264392at2759"/>
<keyword evidence="3 6" id="KW-1133">Transmembrane helix</keyword>
<feature type="transmembrane region" description="Helical" evidence="6">
    <location>
        <begin position="203"/>
        <end position="222"/>
    </location>
</feature>
<feature type="domain" description="Golgi pH regulator conserved" evidence="8">
    <location>
        <begin position="196"/>
        <end position="262"/>
    </location>
</feature>
<dbReference type="InterPro" id="IPR015672">
    <property type="entry name" value="GPHR/GTG"/>
</dbReference>
<evidence type="ECO:0000256" key="4">
    <source>
        <dbReference type="ARBA" id="ARBA00023136"/>
    </source>
</evidence>
<dbReference type="PANTHER" id="PTHR15948">
    <property type="entry name" value="G-PROTEIN COUPLED RECEPTOR 89-RELATED"/>
    <property type="match status" value="1"/>
</dbReference>
<feature type="transmembrane region" description="Helical" evidence="6">
    <location>
        <begin position="20"/>
        <end position="38"/>
    </location>
</feature>
<name>A0A1B2J7Q6_PICPA</name>
<dbReference type="AlphaFoldDB" id="A0A1B2J7Q6"/>
<gene>
    <name evidence="9" type="primary">YHR078W</name>
    <name evidence="9" type="ORF">ATY40_BA7500455</name>
</gene>
<dbReference type="GO" id="GO:0016020">
    <property type="term" value="C:membrane"/>
    <property type="evidence" value="ECO:0007669"/>
    <property type="project" value="UniProtKB-SubCell"/>
</dbReference>
<evidence type="ECO:0000256" key="3">
    <source>
        <dbReference type="ARBA" id="ARBA00022989"/>
    </source>
</evidence>
<keyword evidence="4 6" id="KW-0472">Membrane</keyword>
<evidence type="ECO:0000256" key="2">
    <source>
        <dbReference type="ARBA" id="ARBA00022692"/>
    </source>
</evidence>
<evidence type="ECO:0000259" key="7">
    <source>
        <dbReference type="Pfam" id="PF12430"/>
    </source>
</evidence>
<keyword evidence="5" id="KW-0175">Coiled coil</keyword>
<feature type="transmembrane region" description="Helical" evidence="6">
    <location>
        <begin position="88"/>
        <end position="110"/>
    </location>
</feature>
<dbReference type="PANTHER" id="PTHR15948:SF0">
    <property type="entry name" value="GOLGI PH REGULATOR A-RELATED"/>
    <property type="match status" value="1"/>
</dbReference>
<sequence>METEPNDLKEFGQEPGLTGVSFFGIIPLLGLAAFYFVWSSKVLYPLVPKLFGLTHVDMSKLKSITTISLEGYYDKKTGLSNDYTPMVYIAKLVFSIVVSASLMVISLVLFEIQGYFDLDSKIAIWKLSLPLLVFFLVFVVPMLFVYHLINNWELHREFKFNSNLKAILLTVITILWLLALQFLKKAFFWTDDSGEGYLVRFLNQLALLGIMSLGALSGIISVSTPYNAYRKDQQYVSVLDLKNKARQLESIQDQLNTKLSRLEAKPKPSRFRLFSFSNNDSNYSRIEVESLTSMRDSLKQELHQLFEKYQVQKNKDSFLGKIGIMWKKVFSIYCIYRFTSVLLYKIPVSYYKTYSKSNDEEPNVASDALSATLSKLIVSLNISSFQPDEKELTNQITFLLSLGLFASSISSLHSTFHSIKKALPSHLSVSVSSPESTNNKSVFRSLFISETLGIYTISTLVLLKTNIPESLSKSFVSFLGKSSYFNGARVDFLFDKVFATSCTVSLVILLMSSFFGNDDEIYDEEILLEKEL</sequence>
<dbReference type="InterPro" id="IPR022535">
    <property type="entry name" value="Golgi_pH-regulator_cons_dom"/>
</dbReference>
<keyword evidence="2 6" id="KW-0812">Transmembrane</keyword>
<evidence type="ECO:0000256" key="1">
    <source>
        <dbReference type="ARBA" id="ARBA00004141"/>
    </source>
</evidence>
<feature type="transmembrane region" description="Helical" evidence="6">
    <location>
        <begin position="122"/>
        <end position="146"/>
    </location>
</feature>
<dbReference type="EMBL" id="CP014584">
    <property type="protein sequence ID" value="ANZ74041.1"/>
    <property type="molecule type" value="Genomic_DNA"/>
</dbReference>
<feature type="transmembrane region" description="Helical" evidence="6">
    <location>
        <begin position="166"/>
        <end position="183"/>
    </location>
</feature>
<keyword evidence="10" id="KW-1185">Reference proteome</keyword>
<dbReference type="Pfam" id="PF12537">
    <property type="entry name" value="GPHR_N"/>
    <property type="match status" value="1"/>
</dbReference>
<feature type="domain" description="Abscisic acid G-protein coupled receptor-like" evidence="7">
    <location>
        <begin position="314"/>
        <end position="512"/>
    </location>
</feature>
<accession>A0A1B2J7Q6</accession>
<feature type="coiled-coil region" evidence="5">
    <location>
        <begin position="238"/>
        <end position="315"/>
    </location>
</feature>
<reference evidence="9 10" key="1">
    <citation type="submission" date="2016-02" db="EMBL/GenBank/DDBJ databases">
        <title>Comparative genomic and transcriptomic foundation for Pichia pastoris.</title>
        <authorList>
            <person name="Love K.R."/>
            <person name="Shah K.A."/>
            <person name="Whittaker C.A."/>
            <person name="Wu J."/>
            <person name="Bartlett M.C."/>
            <person name="Ma D."/>
            <person name="Leeson R.L."/>
            <person name="Priest M."/>
            <person name="Young S.K."/>
            <person name="Love J.C."/>
        </authorList>
    </citation>
    <scope>NUCLEOTIDE SEQUENCE [LARGE SCALE GENOMIC DNA]</scope>
    <source>
        <strain evidence="9 10">ATCC 28485</strain>
    </source>
</reference>
<protein>
    <submittedName>
        <fullName evidence="9">BA75_00455T0</fullName>
    </submittedName>
</protein>
<organism evidence="9 10">
    <name type="scientific">Komagataella pastoris</name>
    <name type="common">Yeast</name>
    <name type="synonym">Pichia pastoris</name>
    <dbReference type="NCBI Taxonomy" id="4922"/>
    <lineage>
        <taxon>Eukaryota</taxon>
        <taxon>Fungi</taxon>
        <taxon>Dikarya</taxon>
        <taxon>Ascomycota</taxon>
        <taxon>Saccharomycotina</taxon>
        <taxon>Pichiomycetes</taxon>
        <taxon>Pichiales</taxon>
        <taxon>Pichiaceae</taxon>
        <taxon>Komagataella</taxon>
    </lineage>
</organism>
<evidence type="ECO:0000256" key="6">
    <source>
        <dbReference type="SAM" id="Phobius"/>
    </source>
</evidence>
<dbReference type="InterPro" id="IPR025969">
    <property type="entry name" value="ABA_GPCR_dom"/>
</dbReference>